<dbReference type="EMBL" id="ML009084">
    <property type="protein sequence ID" value="RKP15522.1"/>
    <property type="molecule type" value="Genomic_DNA"/>
</dbReference>
<dbReference type="AlphaFoldDB" id="A0A4P9Y9M6"/>
<accession>A0A4P9Y9M6</accession>
<reference evidence="2" key="1">
    <citation type="journal article" date="2018" name="Nat. Microbiol.">
        <title>Leveraging single-cell genomics to expand the fungal tree of life.</title>
        <authorList>
            <person name="Ahrendt S.R."/>
            <person name="Quandt C.A."/>
            <person name="Ciobanu D."/>
            <person name="Clum A."/>
            <person name="Salamov A."/>
            <person name="Andreopoulos B."/>
            <person name="Cheng J.F."/>
            <person name="Woyke T."/>
            <person name="Pelin A."/>
            <person name="Henrissat B."/>
            <person name="Reynolds N.K."/>
            <person name="Benny G.L."/>
            <person name="Smith M.E."/>
            <person name="James T.Y."/>
            <person name="Grigoriev I.V."/>
        </authorList>
    </citation>
    <scope>NUCLEOTIDE SEQUENCE [LARGE SCALE GENOMIC DNA]</scope>
    <source>
        <strain evidence="2">CSF55</strain>
    </source>
</reference>
<name>A0A4P9Y9M6_ROZAC</name>
<feature type="non-terminal residue" evidence="1">
    <location>
        <position position="1"/>
    </location>
</feature>
<evidence type="ECO:0000313" key="2">
    <source>
        <dbReference type="Proteomes" id="UP000281549"/>
    </source>
</evidence>
<protein>
    <submittedName>
        <fullName evidence="1">Uncharacterized protein</fullName>
    </submittedName>
</protein>
<proteinExistence type="predicted"/>
<gene>
    <name evidence="1" type="ORF">ROZALSC1DRAFT_26411</name>
</gene>
<feature type="non-terminal residue" evidence="1">
    <location>
        <position position="109"/>
    </location>
</feature>
<sequence>ICQELTVKFKARDKKYSIKDFEALAQKQLDADSYLSEFSHLYENVNDHELELFPENVTHDKIKQVKKMSEKFFINNGNLWKRSKEINVPPRRVIFGNDLKECLLSEMHE</sequence>
<evidence type="ECO:0000313" key="1">
    <source>
        <dbReference type="EMBL" id="RKP15522.1"/>
    </source>
</evidence>
<dbReference type="Proteomes" id="UP000281549">
    <property type="component" value="Unassembled WGS sequence"/>
</dbReference>
<organism evidence="1 2">
    <name type="scientific">Rozella allomycis (strain CSF55)</name>
    <dbReference type="NCBI Taxonomy" id="988480"/>
    <lineage>
        <taxon>Eukaryota</taxon>
        <taxon>Fungi</taxon>
        <taxon>Fungi incertae sedis</taxon>
        <taxon>Cryptomycota</taxon>
        <taxon>Cryptomycota incertae sedis</taxon>
        <taxon>Rozella</taxon>
    </lineage>
</organism>